<proteinExistence type="predicted"/>
<reference evidence="3" key="1">
    <citation type="submission" date="2023-06" db="EMBL/GenBank/DDBJ databases">
        <authorList>
            <person name="Zeman M."/>
            <person name="Kubasova T."/>
            <person name="Jahodarova E."/>
            <person name="Nykrynova M."/>
            <person name="Rychlik I."/>
        </authorList>
    </citation>
    <scope>NUCLEOTIDE SEQUENCE</scope>
    <source>
        <strain evidence="3">ET15</strain>
        <strain evidence="2">ET37</strain>
    </source>
</reference>
<dbReference type="RefSeq" id="WP_289826221.1">
    <property type="nucleotide sequence ID" value="NZ_JAUEIE010000018.1"/>
</dbReference>
<dbReference type="AlphaFoldDB" id="A0AAW7JYK7"/>
<dbReference type="EMBL" id="JAUEIF010000012">
    <property type="protein sequence ID" value="MDN0026111.1"/>
    <property type="molecule type" value="Genomic_DNA"/>
</dbReference>
<protein>
    <submittedName>
        <fullName evidence="3">Uncharacterized protein</fullName>
    </submittedName>
</protein>
<name>A0AAW7JYK7_9BACT</name>
<comment type="caution">
    <text evidence="3">The sequence shown here is derived from an EMBL/GenBank/DDBJ whole genome shotgun (WGS) entry which is preliminary data.</text>
</comment>
<gene>
    <name evidence="2" type="ORF">QVN81_12185</name>
    <name evidence="3" type="ORF">QVN84_11360</name>
</gene>
<accession>A0AAW7JYK7</accession>
<feature type="region of interest" description="Disordered" evidence="1">
    <location>
        <begin position="1"/>
        <end position="24"/>
    </location>
</feature>
<evidence type="ECO:0000313" key="3">
    <source>
        <dbReference type="EMBL" id="MDN0026111.1"/>
    </source>
</evidence>
<evidence type="ECO:0000313" key="5">
    <source>
        <dbReference type="Proteomes" id="UP001168478"/>
    </source>
</evidence>
<dbReference type="EMBL" id="JAUEIE010000018">
    <property type="protein sequence ID" value="MDN0023766.1"/>
    <property type="molecule type" value="Genomic_DNA"/>
</dbReference>
<sequence length="65" mass="7173">MLSDTPGGDAHYGRAVRRHANTKRAMPACSNGRITYSVMDRLDSRLSIIKKPGKTILTERFPGTV</sequence>
<evidence type="ECO:0000313" key="4">
    <source>
        <dbReference type="Proteomes" id="UP001167831"/>
    </source>
</evidence>
<evidence type="ECO:0000256" key="1">
    <source>
        <dbReference type="SAM" id="MobiDB-lite"/>
    </source>
</evidence>
<reference evidence="3" key="2">
    <citation type="submission" date="2023-08" db="EMBL/GenBank/DDBJ databases">
        <title>Identification and characterization of horizontal gene transfer across gut microbiota members of farm animals based on homology search.</title>
        <authorList>
            <person name="Schwarzerova J."/>
            <person name="Nykrynova M."/>
            <person name="Jureckova K."/>
            <person name="Cejkova D."/>
            <person name="Rychlik I."/>
        </authorList>
    </citation>
    <scope>NUCLEOTIDE SEQUENCE</scope>
    <source>
        <strain evidence="3">ET15</strain>
        <strain evidence="2">ET37</strain>
    </source>
</reference>
<dbReference type="Proteomes" id="UP001168478">
    <property type="component" value="Unassembled WGS sequence"/>
</dbReference>
<dbReference type="Proteomes" id="UP001167831">
    <property type="component" value="Unassembled WGS sequence"/>
</dbReference>
<keyword evidence="4" id="KW-1185">Reference proteome</keyword>
<evidence type="ECO:0000313" key="2">
    <source>
        <dbReference type="EMBL" id="MDN0023766.1"/>
    </source>
</evidence>
<organism evidence="3 5">
    <name type="scientific">Leyella lascolaii</name>
    <dbReference type="NCBI Taxonomy" id="1776379"/>
    <lineage>
        <taxon>Bacteria</taxon>
        <taxon>Pseudomonadati</taxon>
        <taxon>Bacteroidota</taxon>
        <taxon>Bacteroidia</taxon>
        <taxon>Bacteroidales</taxon>
        <taxon>Prevotellaceae</taxon>
        <taxon>Leyella</taxon>
    </lineage>
</organism>